<sequence length="356" mass="40249">MVVYKLTKCVSTFIKVGEKALSSINNISVWRLRCDHYANKPQSKGPWRVLFLGTDEFALQSLQALYYTRQKGIVSRLEIVTAYKGEENAVIKYAKKHNILIHNWPPSISKAEFDIGVVVSFGHLIPSKIIDLFPLGMINVHGSLLPRWRGAAPICHALINGDQETGISIMKIMPKKFDIGSVIVREKVQIHPNETYLELYKKLAILGANLLTETMNQLPDILNTAKPQVETEVTYAPKITPEISFIKWNEMTAEQVYNLQRGLLGIHPLRTYFNNQVIKLLDIKAIPESTKVNCLRKKEPGLAIYDKKNKILYVSCQENSWISVGTVIIPGHRPKSATDFGTGFILNRKEKSCIFC</sequence>
<keyword evidence="8" id="KW-0496">Mitochondrion</keyword>
<feature type="domain" description="Formyl transferase N-terminal" evidence="11">
    <location>
        <begin position="107"/>
        <end position="213"/>
    </location>
</feature>
<dbReference type="Proteomes" id="UP000215335">
    <property type="component" value="Unassembled WGS sequence"/>
</dbReference>
<dbReference type="Pfam" id="PF02911">
    <property type="entry name" value="Formyl_trans_C"/>
    <property type="match status" value="1"/>
</dbReference>
<comment type="catalytic activity">
    <reaction evidence="9">
        <text>L-methionyl-tRNA(fMet) + (6R)-10-formyltetrahydrofolate = N-formyl-L-methionyl-tRNA(fMet) + (6S)-5,6,7,8-tetrahydrofolate + H(+)</text>
        <dbReference type="Rhea" id="RHEA:24380"/>
        <dbReference type="Rhea" id="RHEA-COMP:9952"/>
        <dbReference type="Rhea" id="RHEA-COMP:9953"/>
        <dbReference type="ChEBI" id="CHEBI:15378"/>
        <dbReference type="ChEBI" id="CHEBI:57453"/>
        <dbReference type="ChEBI" id="CHEBI:78530"/>
        <dbReference type="ChEBI" id="CHEBI:78844"/>
        <dbReference type="ChEBI" id="CHEBI:195366"/>
        <dbReference type="EC" id="2.1.2.9"/>
    </reaction>
    <physiologicalReaction direction="left-to-right" evidence="9">
        <dbReference type="Rhea" id="RHEA:24381"/>
    </physiologicalReaction>
</comment>
<evidence type="ECO:0000256" key="1">
    <source>
        <dbReference type="ARBA" id="ARBA00004173"/>
    </source>
</evidence>
<evidence type="ECO:0000256" key="9">
    <source>
        <dbReference type="ARBA" id="ARBA00052555"/>
    </source>
</evidence>
<keyword evidence="6" id="KW-0648">Protein biosynthesis</keyword>
<organism evidence="13 14">
    <name type="scientific">Trichomalopsis sarcophagae</name>
    <dbReference type="NCBI Taxonomy" id="543379"/>
    <lineage>
        <taxon>Eukaryota</taxon>
        <taxon>Metazoa</taxon>
        <taxon>Ecdysozoa</taxon>
        <taxon>Arthropoda</taxon>
        <taxon>Hexapoda</taxon>
        <taxon>Insecta</taxon>
        <taxon>Pterygota</taxon>
        <taxon>Neoptera</taxon>
        <taxon>Endopterygota</taxon>
        <taxon>Hymenoptera</taxon>
        <taxon>Apocrita</taxon>
        <taxon>Proctotrupomorpha</taxon>
        <taxon>Chalcidoidea</taxon>
        <taxon>Pteromalidae</taxon>
        <taxon>Pteromalinae</taxon>
        <taxon>Trichomalopsis</taxon>
    </lineage>
</organism>
<dbReference type="CDD" id="cd08646">
    <property type="entry name" value="FMT_core_Met-tRNA-FMT_N"/>
    <property type="match status" value="1"/>
</dbReference>
<accession>A0A232EL29</accession>
<evidence type="ECO:0000256" key="2">
    <source>
        <dbReference type="ARBA" id="ARBA00010699"/>
    </source>
</evidence>
<keyword evidence="5" id="KW-0808">Transferase</keyword>
<dbReference type="InterPro" id="IPR041711">
    <property type="entry name" value="Met-tRNA-FMT_N"/>
</dbReference>
<evidence type="ECO:0000313" key="14">
    <source>
        <dbReference type="Proteomes" id="UP000215335"/>
    </source>
</evidence>
<evidence type="ECO:0000256" key="4">
    <source>
        <dbReference type="ARBA" id="ARBA00014185"/>
    </source>
</evidence>
<dbReference type="FunFam" id="3.40.50.12230:FF:000003">
    <property type="entry name" value="methionyl-tRNA formyltransferase, mitochondrial"/>
    <property type="match status" value="1"/>
</dbReference>
<dbReference type="SUPFAM" id="SSF50486">
    <property type="entry name" value="FMT C-terminal domain-like"/>
    <property type="match status" value="1"/>
</dbReference>
<evidence type="ECO:0000256" key="10">
    <source>
        <dbReference type="ARBA" id="ARBA00057846"/>
    </source>
</evidence>
<dbReference type="Gene3D" id="3.40.50.12230">
    <property type="match status" value="1"/>
</dbReference>
<comment type="subcellular location">
    <subcellularLocation>
        <location evidence="1">Mitochondrion</location>
    </subcellularLocation>
</comment>
<dbReference type="STRING" id="543379.A0A232EL29"/>
<comment type="caution">
    <text evidence="13">The sequence shown here is derived from an EMBL/GenBank/DDBJ whole genome shotgun (WGS) entry which is preliminary data.</text>
</comment>
<dbReference type="InterPro" id="IPR005794">
    <property type="entry name" value="Fmt"/>
</dbReference>
<dbReference type="EC" id="2.1.2.9" evidence="3"/>
<dbReference type="PANTHER" id="PTHR11138:SF5">
    <property type="entry name" value="METHIONYL-TRNA FORMYLTRANSFERASE, MITOCHONDRIAL"/>
    <property type="match status" value="1"/>
</dbReference>
<dbReference type="CDD" id="cd08704">
    <property type="entry name" value="Met_tRNA_FMT_C"/>
    <property type="match status" value="1"/>
</dbReference>
<dbReference type="AlphaFoldDB" id="A0A232EL29"/>
<dbReference type="InterPro" id="IPR036477">
    <property type="entry name" value="Formyl_transf_N_sf"/>
</dbReference>
<dbReference type="Pfam" id="PF00551">
    <property type="entry name" value="Formyl_trans_N"/>
    <property type="match status" value="1"/>
</dbReference>
<feature type="domain" description="Formyl transferase C-terminal" evidence="12">
    <location>
        <begin position="238"/>
        <end position="343"/>
    </location>
</feature>
<protein>
    <recommendedName>
        <fullName evidence="4">Methionyl-tRNA formyltransferase, mitochondrial</fullName>
        <ecNumber evidence="3">2.1.2.9</ecNumber>
    </recommendedName>
</protein>
<dbReference type="SUPFAM" id="SSF53328">
    <property type="entry name" value="Formyltransferase"/>
    <property type="match status" value="1"/>
</dbReference>
<keyword evidence="14" id="KW-1185">Reference proteome</keyword>
<dbReference type="PANTHER" id="PTHR11138">
    <property type="entry name" value="METHIONYL-TRNA FORMYLTRANSFERASE"/>
    <property type="match status" value="1"/>
</dbReference>
<dbReference type="OrthoDB" id="10268103at2759"/>
<dbReference type="EMBL" id="NNAY01003645">
    <property type="protein sequence ID" value="OXU19057.1"/>
    <property type="molecule type" value="Genomic_DNA"/>
</dbReference>
<evidence type="ECO:0000256" key="5">
    <source>
        <dbReference type="ARBA" id="ARBA00022679"/>
    </source>
</evidence>
<dbReference type="InterPro" id="IPR002376">
    <property type="entry name" value="Formyl_transf_N"/>
</dbReference>
<reference evidence="13 14" key="1">
    <citation type="journal article" date="2017" name="Curr. Biol.">
        <title>The Evolution of Venom by Co-option of Single-Copy Genes.</title>
        <authorList>
            <person name="Martinson E.O."/>
            <person name="Mrinalini"/>
            <person name="Kelkar Y.D."/>
            <person name="Chang C.H."/>
            <person name="Werren J.H."/>
        </authorList>
    </citation>
    <scope>NUCLEOTIDE SEQUENCE [LARGE SCALE GENOMIC DNA]</scope>
    <source>
        <strain evidence="13 14">Alberta</strain>
        <tissue evidence="13">Whole body</tissue>
    </source>
</reference>
<dbReference type="GO" id="GO:0005739">
    <property type="term" value="C:mitochondrion"/>
    <property type="evidence" value="ECO:0007669"/>
    <property type="project" value="UniProtKB-SubCell"/>
</dbReference>
<dbReference type="InterPro" id="IPR005793">
    <property type="entry name" value="Formyl_trans_C"/>
</dbReference>
<evidence type="ECO:0000259" key="12">
    <source>
        <dbReference type="Pfam" id="PF02911"/>
    </source>
</evidence>
<keyword evidence="7" id="KW-0809">Transit peptide</keyword>
<dbReference type="InterPro" id="IPR044135">
    <property type="entry name" value="Met-tRNA-FMT_C"/>
</dbReference>
<evidence type="ECO:0000256" key="3">
    <source>
        <dbReference type="ARBA" id="ARBA00012261"/>
    </source>
</evidence>
<evidence type="ECO:0000256" key="8">
    <source>
        <dbReference type="ARBA" id="ARBA00023128"/>
    </source>
</evidence>
<dbReference type="NCBIfam" id="TIGR00460">
    <property type="entry name" value="fmt"/>
    <property type="match status" value="1"/>
</dbReference>
<proteinExistence type="inferred from homology"/>
<evidence type="ECO:0000259" key="11">
    <source>
        <dbReference type="Pfam" id="PF00551"/>
    </source>
</evidence>
<comment type="similarity">
    <text evidence="2">Belongs to the Fmt family.</text>
</comment>
<name>A0A232EL29_9HYME</name>
<dbReference type="GO" id="GO:0004479">
    <property type="term" value="F:methionyl-tRNA formyltransferase activity"/>
    <property type="evidence" value="ECO:0007669"/>
    <property type="project" value="UniProtKB-EC"/>
</dbReference>
<evidence type="ECO:0000256" key="7">
    <source>
        <dbReference type="ARBA" id="ARBA00022946"/>
    </source>
</evidence>
<evidence type="ECO:0000256" key="6">
    <source>
        <dbReference type="ARBA" id="ARBA00022917"/>
    </source>
</evidence>
<gene>
    <name evidence="13" type="ORF">TSAR_008439</name>
</gene>
<evidence type="ECO:0000313" key="13">
    <source>
        <dbReference type="EMBL" id="OXU19057.1"/>
    </source>
</evidence>
<comment type="function">
    <text evidence="10">Methionyl-tRNA formyltransferase that formylates methionyl-tRNA in mitochondria and is crucial for translation initiation.</text>
</comment>
<dbReference type="InterPro" id="IPR011034">
    <property type="entry name" value="Formyl_transferase-like_C_sf"/>
</dbReference>